<gene>
    <name evidence="2" type="ORF">NliqN6_2070</name>
</gene>
<feature type="compositionally biased region" description="Polar residues" evidence="1">
    <location>
        <begin position="346"/>
        <end position="398"/>
    </location>
</feature>
<dbReference type="OrthoDB" id="2596660at2759"/>
<comment type="caution">
    <text evidence="2">The sequence shown here is derived from an EMBL/GenBank/DDBJ whole genome shotgun (WGS) entry which is preliminary data.</text>
</comment>
<protein>
    <submittedName>
        <fullName evidence="2">Uncharacterized protein</fullName>
    </submittedName>
</protein>
<feature type="region of interest" description="Disordered" evidence="1">
    <location>
        <begin position="259"/>
        <end position="443"/>
    </location>
</feature>
<feature type="compositionally biased region" description="Polar residues" evidence="1">
    <location>
        <begin position="154"/>
        <end position="163"/>
    </location>
</feature>
<dbReference type="EMBL" id="BLZA01000013">
    <property type="protein sequence ID" value="GHJ85668.1"/>
    <property type="molecule type" value="Genomic_DNA"/>
</dbReference>
<evidence type="ECO:0000313" key="3">
    <source>
        <dbReference type="Proteomes" id="UP000620104"/>
    </source>
</evidence>
<evidence type="ECO:0000313" key="2">
    <source>
        <dbReference type="EMBL" id="GHJ85668.1"/>
    </source>
</evidence>
<feature type="region of interest" description="Disordered" evidence="1">
    <location>
        <begin position="1"/>
        <end position="40"/>
    </location>
</feature>
<feature type="compositionally biased region" description="Low complexity" evidence="1">
    <location>
        <begin position="164"/>
        <end position="183"/>
    </location>
</feature>
<evidence type="ECO:0000256" key="1">
    <source>
        <dbReference type="SAM" id="MobiDB-lite"/>
    </source>
</evidence>
<dbReference type="Proteomes" id="UP000620104">
    <property type="component" value="Unassembled WGS sequence"/>
</dbReference>
<name>A0A8H3TRP7_9TREE</name>
<accession>A0A8H3TRP7</accession>
<sequence length="443" mass="44112">MASPISVPGNNPNNNAIAVNGANMGRRGSQSLSSFGPFSPPGATSVAAAAALGSSPPTATSMNMSASTTGSGYGAGFLGGSGLARSISNGKQMGQTPLMSPTVASDKGARGQGILRRLSLGAGGARPNLGKSPAAVSPSNMPLAADSSLDHSQTDITSSTSYFSALPPSQPASGQSSAVAAGSMGKSSGATSSFYANPFSGAILHEAHDEHEHDLVPGMSAINLGNRVPDKSHGVEQGDVQGMPRSAVEAPRARKISFGWSGFMSGGKKDTGSDAGPVPLSASSEDPPRPRISEPDTRPPVSILVRRESGPAPASPPVGGGTSMTTLSPQDKFKFGHGAGGDTDKSPVSVTVQQVSLAPSVSSPRNDTDSSALTTSYPREATTSAAARPTQGSPTTVPKGSAGMLGGSGVRGRRGSEAGAGGGKKRSVSPMAEHILRGGPGQF</sequence>
<proteinExistence type="predicted"/>
<organism evidence="2 3">
    <name type="scientific">Naganishia liquefaciens</name>
    <dbReference type="NCBI Taxonomy" id="104408"/>
    <lineage>
        <taxon>Eukaryota</taxon>
        <taxon>Fungi</taxon>
        <taxon>Dikarya</taxon>
        <taxon>Basidiomycota</taxon>
        <taxon>Agaricomycotina</taxon>
        <taxon>Tremellomycetes</taxon>
        <taxon>Filobasidiales</taxon>
        <taxon>Filobasidiaceae</taxon>
        <taxon>Naganishia</taxon>
    </lineage>
</organism>
<reference evidence="2" key="1">
    <citation type="submission" date="2020-07" db="EMBL/GenBank/DDBJ databases">
        <title>Draft Genome Sequence of a Deep-Sea Yeast, Naganishia (Cryptococcus) liquefaciens strain N6.</title>
        <authorList>
            <person name="Han Y.W."/>
            <person name="Kajitani R."/>
            <person name="Morimoto H."/>
            <person name="Parhat M."/>
            <person name="Tsubouchi H."/>
            <person name="Bakenova O."/>
            <person name="Ogata M."/>
            <person name="Argunhan B."/>
            <person name="Aoki R."/>
            <person name="Kajiwara S."/>
            <person name="Itoh T."/>
            <person name="Iwasaki H."/>
        </authorList>
    </citation>
    <scope>NUCLEOTIDE SEQUENCE</scope>
    <source>
        <strain evidence="2">N6</strain>
    </source>
</reference>
<feature type="compositionally biased region" description="Polar residues" evidence="1">
    <location>
        <begin position="86"/>
        <end position="103"/>
    </location>
</feature>
<dbReference type="AlphaFoldDB" id="A0A8H3TRP7"/>
<feature type="region of interest" description="Disordered" evidence="1">
    <location>
        <begin position="86"/>
        <end position="187"/>
    </location>
</feature>
<keyword evidence="3" id="KW-1185">Reference proteome</keyword>
<feature type="compositionally biased region" description="Basic and acidic residues" evidence="1">
    <location>
        <begin position="286"/>
        <end position="297"/>
    </location>
</feature>